<dbReference type="Gene3D" id="1.10.30.50">
    <property type="match status" value="1"/>
</dbReference>
<sequence>MNIPRSLIIRHTELDSSYIPLAYRREVLARDEGHCHFCNNPTTYLCHDLAKCRGGQTTPDNLLTCCVICRREKGELTAAEYSE</sequence>
<dbReference type="InterPro" id="IPR003615">
    <property type="entry name" value="HNH_nuc"/>
</dbReference>
<organism evidence="1">
    <name type="scientific">marine sediment metagenome</name>
    <dbReference type="NCBI Taxonomy" id="412755"/>
    <lineage>
        <taxon>unclassified sequences</taxon>
        <taxon>metagenomes</taxon>
        <taxon>ecological metagenomes</taxon>
    </lineage>
</organism>
<accession>X1Q9S3</accession>
<reference evidence="1" key="1">
    <citation type="journal article" date="2014" name="Front. Microbiol.">
        <title>High frequency of phylogenetically diverse reductive dehalogenase-homologous genes in deep subseafloor sedimentary metagenomes.</title>
        <authorList>
            <person name="Kawai M."/>
            <person name="Futagami T."/>
            <person name="Toyoda A."/>
            <person name="Takaki Y."/>
            <person name="Nishi S."/>
            <person name="Hori S."/>
            <person name="Arai W."/>
            <person name="Tsubouchi T."/>
            <person name="Morono Y."/>
            <person name="Uchiyama I."/>
            <person name="Ito T."/>
            <person name="Fujiyama A."/>
            <person name="Inagaki F."/>
            <person name="Takami H."/>
        </authorList>
    </citation>
    <scope>NUCLEOTIDE SEQUENCE</scope>
    <source>
        <strain evidence="1">Expedition CK06-06</strain>
    </source>
</reference>
<evidence type="ECO:0000313" key="1">
    <source>
        <dbReference type="EMBL" id="GAI51556.1"/>
    </source>
</evidence>
<dbReference type="CDD" id="cd00085">
    <property type="entry name" value="HNHc"/>
    <property type="match status" value="1"/>
</dbReference>
<protein>
    <recommendedName>
        <fullName evidence="2">HNH nuclease domain-containing protein</fullName>
    </recommendedName>
</protein>
<gene>
    <name evidence="1" type="ORF">S06H3_59725</name>
</gene>
<proteinExistence type="predicted"/>
<dbReference type="EMBL" id="BARV01038847">
    <property type="protein sequence ID" value="GAI51556.1"/>
    <property type="molecule type" value="Genomic_DNA"/>
</dbReference>
<evidence type="ECO:0008006" key="2">
    <source>
        <dbReference type="Google" id="ProtNLM"/>
    </source>
</evidence>
<comment type="caution">
    <text evidence="1">The sequence shown here is derived from an EMBL/GenBank/DDBJ whole genome shotgun (WGS) entry which is preliminary data.</text>
</comment>
<feature type="non-terminal residue" evidence="1">
    <location>
        <position position="83"/>
    </location>
</feature>
<dbReference type="AlphaFoldDB" id="X1Q9S3"/>
<name>X1Q9S3_9ZZZZ</name>